<keyword evidence="2" id="KW-0805">Transcription regulation</keyword>
<dbReference type="EMBL" id="SJSM01000009">
    <property type="protein sequence ID" value="TCC95521.1"/>
    <property type="molecule type" value="Genomic_DNA"/>
</dbReference>
<reference evidence="7 8" key="1">
    <citation type="submission" date="2019-02" db="EMBL/GenBank/DDBJ databases">
        <title>Pedobacter sp. RP-3-8 sp. nov., isolated from Arctic soil.</title>
        <authorList>
            <person name="Dahal R.H."/>
        </authorList>
    </citation>
    <scope>NUCLEOTIDE SEQUENCE [LARGE SCALE GENOMIC DNA]</scope>
    <source>
        <strain evidence="7 8">RP-3-8</strain>
    </source>
</reference>
<feature type="domain" description="RNA polymerase sigma factor 70 region 4 type 2" evidence="6">
    <location>
        <begin position="126"/>
        <end position="173"/>
    </location>
</feature>
<dbReference type="Proteomes" id="UP000291117">
    <property type="component" value="Unassembled WGS sequence"/>
</dbReference>
<dbReference type="InterPro" id="IPR013249">
    <property type="entry name" value="RNA_pol_sigma70_r4_t2"/>
</dbReference>
<evidence type="ECO:0000256" key="3">
    <source>
        <dbReference type="ARBA" id="ARBA00023082"/>
    </source>
</evidence>
<dbReference type="InterPro" id="IPR014284">
    <property type="entry name" value="RNA_pol_sigma-70_dom"/>
</dbReference>
<protein>
    <submittedName>
        <fullName evidence="7">RNA polymerase sigma factor</fullName>
    </submittedName>
</protein>
<dbReference type="InterPro" id="IPR036388">
    <property type="entry name" value="WH-like_DNA-bd_sf"/>
</dbReference>
<dbReference type="GO" id="GO:0016987">
    <property type="term" value="F:sigma factor activity"/>
    <property type="evidence" value="ECO:0007669"/>
    <property type="project" value="UniProtKB-KW"/>
</dbReference>
<dbReference type="AlphaFoldDB" id="A0A4R0N680"/>
<evidence type="ECO:0000256" key="4">
    <source>
        <dbReference type="ARBA" id="ARBA00023163"/>
    </source>
</evidence>
<comment type="similarity">
    <text evidence="1">Belongs to the sigma-70 factor family. ECF subfamily.</text>
</comment>
<organism evidence="7 8">
    <name type="scientific">Pedobacter hiemivivus</name>
    <dbReference type="NCBI Taxonomy" id="2530454"/>
    <lineage>
        <taxon>Bacteria</taxon>
        <taxon>Pseudomonadati</taxon>
        <taxon>Bacteroidota</taxon>
        <taxon>Sphingobacteriia</taxon>
        <taxon>Sphingobacteriales</taxon>
        <taxon>Sphingobacteriaceae</taxon>
        <taxon>Pedobacter</taxon>
    </lineage>
</organism>
<dbReference type="InterPro" id="IPR039425">
    <property type="entry name" value="RNA_pol_sigma-70-like"/>
</dbReference>
<dbReference type="GO" id="GO:0003677">
    <property type="term" value="F:DNA binding"/>
    <property type="evidence" value="ECO:0007669"/>
    <property type="project" value="InterPro"/>
</dbReference>
<evidence type="ECO:0000313" key="8">
    <source>
        <dbReference type="Proteomes" id="UP000291117"/>
    </source>
</evidence>
<dbReference type="InterPro" id="IPR014327">
    <property type="entry name" value="RNA_pol_sigma70_bacteroid"/>
</dbReference>
<dbReference type="PANTHER" id="PTHR43133">
    <property type="entry name" value="RNA POLYMERASE ECF-TYPE SIGMA FACTO"/>
    <property type="match status" value="1"/>
</dbReference>
<feature type="domain" description="RNA polymerase sigma-70 region 2" evidence="5">
    <location>
        <begin position="27"/>
        <end position="94"/>
    </location>
</feature>
<dbReference type="Pfam" id="PF08281">
    <property type="entry name" value="Sigma70_r4_2"/>
    <property type="match status" value="1"/>
</dbReference>
<evidence type="ECO:0000259" key="5">
    <source>
        <dbReference type="Pfam" id="PF04542"/>
    </source>
</evidence>
<dbReference type="SUPFAM" id="SSF88946">
    <property type="entry name" value="Sigma2 domain of RNA polymerase sigma factors"/>
    <property type="match status" value="1"/>
</dbReference>
<evidence type="ECO:0000313" key="7">
    <source>
        <dbReference type="EMBL" id="TCC95521.1"/>
    </source>
</evidence>
<dbReference type="Pfam" id="PF04542">
    <property type="entry name" value="Sigma70_r2"/>
    <property type="match status" value="1"/>
</dbReference>
<proteinExistence type="inferred from homology"/>
<comment type="caution">
    <text evidence="7">The sequence shown here is derived from an EMBL/GenBank/DDBJ whole genome shotgun (WGS) entry which is preliminary data.</text>
</comment>
<gene>
    <name evidence="7" type="ORF">EZ444_15440</name>
</gene>
<evidence type="ECO:0000259" key="6">
    <source>
        <dbReference type="Pfam" id="PF08281"/>
    </source>
</evidence>
<dbReference type="Gene3D" id="1.10.1740.10">
    <property type="match status" value="1"/>
</dbReference>
<dbReference type="SUPFAM" id="SSF88659">
    <property type="entry name" value="Sigma3 and sigma4 domains of RNA polymerase sigma factors"/>
    <property type="match status" value="1"/>
</dbReference>
<accession>A0A4R0N680</accession>
<dbReference type="InterPro" id="IPR013324">
    <property type="entry name" value="RNA_pol_sigma_r3/r4-like"/>
</dbReference>
<name>A0A4R0N680_9SPHI</name>
<keyword evidence="3" id="KW-0731">Sigma factor</keyword>
<keyword evidence="4" id="KW-0804">Transcription</keyword>
<dbReference type="OrthoDB" id="655312at2"/>
<keyword evidence="8" id="KW-1185">Reference proteome</keyword>
<dbReference type="GO" id="GO:0006352">
    <property type="term" value="P:DNA-templated transcription initiation"/>
    <property type="evidence" value="ECO:0007669"/>
    <property type="project" value="InterPro"/>
</dbReference>
<dbReference type="Gene3D" id="1.10.10.10">
    <property type="entry name" value="Winged helix-like DNA-binding domain superfamily/Winged helix DNA-binding domain"/>
    <property type="match status" value="1"/>
</dbReference>
<dbReference type="NCBIfam" id="TIGR02937">
    <property type="entry name" value="sigma70-ECF"/>
    <property type="match status" value="1"/>
</dbReference>
<dbReference type="NCBIfam" id="TIGR02985">
    <property type="entry name" value="Sig70_bacteroi1"/>
    <property type="match status" value="1"/>
</dbReference>
<dbReference type="InterPro" id="IPR007627">
    <property type="entry name" value="RNA_pol_sigma70_r2"/>
</dbReference>
<dbReference type="PANTHER" id="PTHR43133:SF46">
    <property type="entry name" value="RNA POLYMERASE SIGMA-70 FACTOR ECF SUBFAMILY"/>
    <property type="match status" value="1"/>
</dbReference>
<evidence type="ECO:0000256" key="2">
    <source>
        <dbReference type="ARBA" id="ARBA00023015"/>
    </source>
</evidence>
<dbReference type="RefSeq" id="WP_131610047.1">
    <property type="nucleotide sequence ID" value="NZ_SJSM01000009.1"/>
</dbReference>
<evidence type="ECO:0000256" key="1">
    <source>
        <dbReference type="ARBA" id="ARBA00010641"/>
    </source>
</evidence>
<sequence length="196" mass="22390">MSKIVSFSDNEMLIRLKSGDEEAFDFFYKKYRGKIYGNILKLVKSTDIAADILQDVFIKVWNHAAGLDVEQSFEGYVVRIAQNSVYDFFRKASRQKKLEEKLIASSSVEGHHDIDAGAELEESIKLLDQEINLLPPKCREVFQLCKIEGKSYDEVALMLNISTATVNNHIVRATRILKSRLSQIDIILILMLITIF</sequence>
<dbReference type="InterPro" id="IPR013325">
    <property type="entry name" value="RNA_pol_sigma_r2"/>
</dbReference>